<dbReference type="Proteomes" id="UP000003980">
    <property type="component" value="Unassembled WGS sequence"/>
</dbReference>
<accession>H2C1X9</accession>
<gene>
    <name evidence="1" type="ORF">MetMK1DRAFT_00007520</name>
</gene>
<evidence type="ECO:0000313" key="2">
    <source>
        <dbReference type="Proteomes" id="UP000003980"/>
    </source>
</evidence>
<dbReference type="Pfam" id="PF04693">
    <property type="entry name" value="DDE_Tnp_2"/>
    <property type="match status" value="1"/>
</dbReference>
<dbReference type="OrthoDB" id="43182at2157"/>
<dbReference type="InterPro" id="IPR006783">
    <property type="entry name" value="Transposase_ISC1217"/>
</dbReference>
<reference evidence="1 2" key="1">
    <citation type="submission" date="2012-01" db="EMBL/GenBank/DDBJ databases">
        <title>Improved High-Quality Draft sequence of Metallosphaera yellowstonensis MK1.</title>
        <authorList>
            <consortium name="US DOE Joint Genome Institute"/>
            <person name="Lucas S."/>
            <person name="Han J."/>
            <person name="Cheng J.-F."/>
            <person name="Goodwin L."/>
            <person name="Pitluck S."/>
            <person name="Peters L."/>
            <person name="Teshima H."/>
            <person name="Detter J.C."/>
            <person name="Han C."/>
            <person name="Tapia R."/>
            <person name="Land M."/>
            <person name="Hauser L."/>
            <person name="Kyrpides N."/>
            <person name="Kozubal M."/>
            <person name="Macur R.E."/>
            <person name="Jay Z."/>
            <person name="Inskeep W."/>
            <person name="Woyke T."/>
        </authorList>
    </citation>
    <scope>NUCLEOTIDE SEQUENCE [LARGE SCALE GENOMIC DNA]</scope>
    <source>
        <strain evidence="1 2">MK1</strain>
    </source>
</reference>
<dbReference type="EMBL" id="JH597761">
    <property type="protein sequence ID" value="EHP70250.1"/>
    <property type="molecule type" value="Genomic_DNA"/>
</dbReference>
<protein>
    <submittedName>
        <fullName evidence="1">Archaeal putative transposase ISC1217</fullName>
    </submittedName>
</protein>
<name>H2C1X9_9CREN</name>
<dbReference type="eggNOG" id="arCOG09888">
    <property type="taxonomic scope" value="Archaea"/>
</dbReference>
<dbReference type="HOGENOM" id="CLU_197996_0_0_2"/>
<dbReference type="AlphaFoldDB" id="H2C1X9"/>
<evidence type="ECO:0000313" key="1">
    <source>
        <dbReference type="EMBL" id="EHP70250.1"/>
    </source>
</evidence>
<organism evidence="1 2">
    <name type="scientific">Metallosphaera yellowstonensis MK1</name>
    <dbReference type="NCBI Taxonomy" id="671065"/>
    <lineage>
        <taxon>Archaea</taxon>
        <taxon>Thermoproteota</taxon>
        <taxon>Thermoprotei</taxon>
        <taxon>Sulfolobales</taxon>
        <taxon>Sulfolobaceae</taxon>
        <taxon>Metallosphaera</taxon>
    </lineage>
</organism>
<proteinExistence type="predicted"/>
<dbReference type="STRING" id="671065.MetMK1DRAFT_00007520"/>
<keyword evidence="2" id="KW-1185">Reference proteome</keyword>
<sequence>MVFDSWNVNSKTLFPKTVGELRGDARVLGGGRLVPVAEFPEGLIQYLGTPVKLLVEERKGFGRRYFSADLDDRAEDV</sequence>